<dbReference type="Pfam" id="PF10294">
    <property type="entry name" value="Methyltransf_16"/>
    <property type="match status" value="1"/>
</dbReference>
<evidence type="ECO:0008006" key="4">
    <source>
        <dbReference type="Google" id="ProtNLM"/>
    </source>
</evidence>
<feature type="compositionally biased region" description="Low complexity" evidence="1">
    <location>
        <begin position="253"/>
        <end position="267"/>
    </location>
</feature>
<feature type="compositionally biased region" description="Gly residues" evidence="1">
    <location>
        <begin position="340"/>
        <end position="351"/>
    </location>
</feature>
<comment type="caution">
    <text evidence="2">The sequence shown here is derived from an EMBL/GenBank/DDBJ whole genome shotgun (WGS) entry which is preliminary data.</text>
</comment>
<keyword evidence="3" id="KW-1185">Reference proteome</keyword>
<dbReference type="PANTHER" id="PTHR14614">
    <property type="entry name" value="HEPATOCELLULAR CARCINOMA-ASSOCIATED ANTIGEN"/>
    <property type="match status" value="1"/>
</dbReference>
<dbReference type="InterPro" id="IPR029063">
    <property type="entry name" value="SAM-dependent_MTases_sf"/>
</dbReference>
<feature type="region of interest" description="Disordered" evidence="1">
    <location>
        <begin position="324"/>
        <end position="357"/>
    </location>
</feature>
<dbReference type="InterPro" id="IPR019410">
    <property type="entry name" value="Methyltransf_16"/>
</dbReference>
<name>A0ABQ5RV16_9CHLO</name>
<dbReference type="Proteomes" id="UP001165090">
    <property type="component" value="Unassembled WGS sequence"/>
</dbReference>
<dbReference type="SUPFAM" id="SSF53335">
    <property type="entry name" value="S-adenosyl-L-methionine-dependent methyltransferases"/>
    <property type="match status" value="1"/>
</dbReference>
<proteinExistence type="predicted"/>
<evidence type="ECO:0000313" key="2">
    <source>
        <dbReference type="EMBL" id="GLI61473.1"/>
    </source>
</evidence>
<accession>A0ABQ5RV16</accession>
<sequence>MAGADEADFLELLVANSRIGDWVDRIRAHGNPARQKQALLLLQRAVESRSTYAEEARQAGVVPLLTRLLGLTDDEEVLDASSAIIAACSGPMATAGKVSAFTYDNAVVHIREGALGDGLGAKVWMVAHMLCLELASNRELVAGKRVLELGSGCGVCGLAAAALGAGHVVLSDVEGPVLRNLRACMHLNHKAEGNNATSAVAATAEAVPAAAGAQPLPSDCALFDEAEEVEDFDDMMADMMAVDGRGRGPMTHGSSAPAAAGPASTSACMMQHHHDDRQLQQLQGGGDDESAWEVGNTSVRLLDWAESRSLLDSGVALEQLTVPPAADDAGAGGNAKSRDVGGGAGPGGISGDGEADMPPGVPVWERFAVIIGSEVMYEKVHAELVAAVVKHRLAPGGCAVLQCAVRELKVFEHFIRECRRRALRYRSRQLDPVSVFAPGRTGGGDGGGGCCSFEGILGRAEEYEGGVLLIAIDHEDSPCLEWYRDDWETV</sequence>
<gene>
    <name evidence="2" type="ORF">VaNZ11_003870</name>
</gene>
<evidence type="ECO:0000256" key="1">
    <source>
        <dbReference type="SAM" id="MobiDB-lite"/>
    </source>
</evidence>
<dbReference type="PANTHER" id="PTHR14614:SF157">
    <property type="entry name" value="METHYLTRANSFERASE TYPE 12 DOMAIN-CONTAINING PROTEIN"/>
    <property type="match status" value="1"/>
</dbReference>
<reference evidence="2 3" key="1">
    <citation type="journal article" date="2023" name="IScience">
        <title>Expanded male sex-determining region conserved during the evolution of homothallism in the green alga Volvox.</title>
        <authorList>
            <person name="Yamamoto K."/>
            <person name="Matsuzaki R."/>
            <person name="Mahakham W."/>
            <person name="Heman W."/>
            <person name="Sekimoto H."/>
            <person name="Kawachi M."/>
            <person name="Minakuchi Y."/>
            <person name="Toyoda A."/>
            <person name="Nozaki H."/>
        </authorList>
    </citation>
    <scope>NUCLEOTIDE SEQUENCE [LARGE SCALE GENOMIC DNA]</scope>
    <source>
        <strain evidence="2 3">NIES-4468</strain>
    </source>
</reference>
<feature type="region of interest" description="Disordered" evidence="1">
    <location>
        <begin position="245"/>
        <end position="291"/>
    </location>
</feature>
<protein>
    <recommendedName>
        <fullName evidence="4">FAM86 N-terminal domain-containing protein</fullName>
    </recommendedName>
</protein>
<dbReference type="Gene3D" id="3.40.50.150">
    <property type="entry name" value="Vaccinia Virus protein VP39"/>
    <property type="match status" value="1"/>
</dbReference>
<organism evidence="2 3">
    <name type="scientific">Volvox africanus</name>
    <dbReference type="NCBI Taxonomy" id="51714"/>
    <lineage>
        <taxon>Eukaryota</taxon>
        <taxon>Viridiplantae</taxon>
        <taxon>Chlorophyta</taxon>
        <taxon>core chlorophytes</taxon>
        <taxon>Chlorophyceae</taxon>
        <taxon>CS clade</taxon>
        <taxon>Chlamydomonadales</taxon>
        <taxon>Volvocaceae</taxon>
        <taxon>Volvox</taxon>
    </lineage>
</organism>
<evidence type="ECO:0000313" key="3">
    <source>
        <dbReference type="Proteomes" id="UP001165090"/>
    </source>
</evidence>
<dbReference type="EMBL" id="BSDZ01000010">
    <property type="protein sequence ID" value="GLI61473.1"/>
    <property type="molecule type" value="Genomic_DNA"/>
</dbReference>